<dbReference type="PANTHER" id="PTHR11827:SF47">
    <property type="entry name" value="SOLUTE CARRIER FAMILY 12 MEMBER 7"/>
    <property type="match status" value="1"/>
</dbReference>
<keyword evidence="2" id="KW-0812">Transmembrane</keyword>
<accession>A0ABQ9W9J5</accession>
<evidence type="ECO:0000256" key="1">
    <source>
        <dbReference type="ARBA" id="ARBA00004141"/>
    </source>
</evidence>
<keyword evidence="3" id="KW-1133">Transmembrane helix</keyword>
<feature type="region of interest" description="Disordered" evidence="5">
    <location>
        <begin position="1"/>
        <end position="21"/>
    </location>
</feature>
<gene>
    <name evidence="6" type="ORF">P7K49_004359</name>
</gene>
<protein>
    <submittedName>
        <fullName evidence="6">Uncharacterized protein</fullName>
    </submittedName>
</protein>
<evidence type="ECO:0000313" key="6">
    <source>
        <dbReference type="EMBL" id="KAK2117473.1"/>
    </source>
</evidence>
<evidence type="ECO:0000256" key="4">
    <source>
        <dbReference type="ARBA" id="ARBA00023136"/>
    </source>
</evidence>
<sequence length="333" mass="35033">MRSLPCSLPAASTSTSSTVGKCRQPLTNPLTLRPGQFRGEYSLGSECHVPSWRQPGAYPGGLCCESPGLPPASSQAKVPALVDGVSILELCLVPSSAGGEPMADYSRHGSLIVSPGCVSTHSAVMGTLPCALAPALPPPVPALFPGSSHFPVTGLLPSPCKEDTSHTLVCTMVPSLTRWLLGWACVRAAVGTEASLLNQGLFLGVLFAPDSPALRSPLFPSRVAGKPPLLSHRAEKEWGDGIRGLSLNAARYALLRVEHGPPHTKNWRPQVLVMLNLDTEQAVKHPRLLSFTSQLKAGKGLTIVGSVLEGTYLDKHLEAEQAEEVGGTAVWLG</sequence>
<evidence type="ECO:0000256" key="3">
    <source>
        <dbReference type="ARBA" id="ARBA00022989"/>
    </source>
</evidence>
<dbReference type="Proteomes" id="UP001266305">
    <property type="component" value="Unassembled WGS sequence"/>
</dbReference>
<evidence type="ECO:0000256" key="2">
    <source>
        <dbReference type="ARBA" id="ARBA00022692"/>
    </source>
</evidence>
<evidence type="ECO:0000313" key="7">
    <source>
        <dbReference type="Proteomes" id="UP001266305"/>
    </source>
</evidence>
<keyword evidence="7" id="KW-1185">Reference proteome</keyword>
<name>A0ABQ9W9J5_SAGOE</name>
<dbReference type="InterPro" id="IPR004842">
    <property type="entry name" value="SLC12A_fam"/>
</dbReference>
<organism evidence="6 7">
    <name type="scientific">Saguinus oedipus</name>
    <name type="common">Cotton-top tamarin</name>
    <name type="synonym">Oedipomidas oedipus</name>
    <dbReference type="NCBI Taxonomy" id="9490"/>
    <lineage>
        <taxon>Eukaryota</taxon>
        <taxon>Metazoa</taxon>
        <taxon>Chordata</taxon>
        <taxon>Craniata</taxon>
        <taxon>Vertebrata</taxon>
        <taxon>Euteleostomi</taxon>
        <taxon>Mammalia</taxon>
        <taxon>Eutheria</taxon>
        <taxon>Euarchontoglires</taxon>
        <taxon>Primates</taxon>
        <taxon>Haplorrhini</taxon>
        <taxon>Platyrrhini</taxon>
        <taxon>Cebidae</taxon>
        <taxon>Callitrichinae</taxon>
        <taxon>Saguinus</taxon>
    </lineage>
</organism>
<proteinExistence type="predicted"/>
<keyword evidence="4" id="KW-0472">Membrane</keyword>
<dbReference type="PANTHER" id="PTHR11827">
    <property type="entry name" value="SOLUTE CARRIER FAMILY 12, CATION COTRANSPORTERS"/>
    <property type="match status" value="1"/>
</dbReference>
<reference evidence="6 7" key="1">
    <citation type="submission" date="2023-05" db="EMBL/GenBank/DDBJ databases">
        <title>B98-5 Cell Line De Novo Hybrid Assembly: An Optical Mapping Approach.</title>
        <authorList>
            <person name="Kananen K."/>
            <person name="Auerbach J.A."/>
            <person name="Kautto E."/>
            <person name="Blachly J.S."/>
        </authorList>
    </citation>
    <scope>NUCLEOTIDE SEQUENCE [LARGE SCALE GENOMIC DNA]</scope>
    <source>
        <strain evidence="6">B95-8</strain>
        <tissue evidence="6">Cell line</tissue>
    </source>
</reference>
<dbReference type="EMBL" id="JASSZA010000002">
    <property type="protein sequence ID" value="KAK2117473.1"/>
    <property type="molecule type" value="Genomic_DNA"/>
</dbReference>
<comment type="subcellular location">
    <subcellularLocation>
        <location evidence="1">Membrane</location>
        <topology evidence="1">Multi-pass membrane protein</topology>
    </subcellularLocation>
</comment>
<evidence type="ECO:0000256" key="5">
    <source>
        <dbReference type="SAM" id="MobiDB-lite"/>
    </source>
</evidence>
<comment type="caution">
    <text evidence="6">The sequence shown here is derived from an EMBL/GenBank/DDBJ whole genome shotgun (WGS) entry which is preliminary data.</text>
</comment>